<name>A0A150H4Q7_9MICO</name>
<dbReference type="ESTHER" id="9mico-a0a150h4q7">
    <property type="family name" value="Carb_B_Bacteria"/>
</dbReference>
<evidence type="ECO:0000313" key="6">
    <source>
        <dbReference type="EMBL" id="KXZ57107.1"/>
    </source>
</evidence>
<dbReference type="AlphaFoldDB" id="A0A150H4Q7"/>
<dbReference type="PANTHER" id="PTHR11559">
    <property type="entry name" value="CARBOXYLESTERASE"/>
    <property type="match status" value="1"/>
</dbReference>
<accession>A0A150H4Q7</accession>
<comment type="similarity">
    <text evidence="1 3">Belongs to the type-B carboxylesterase/lipase family.</text>
</comment>
<protein>
    <recommendedName>
        <fullName evidence="3">Carboxylic ester hydrolase</fullName>
        <ecNumber evidence="3">3.1.1.-</ecNumber>
    </recommendedName>
</protein>
<dbReference type="InterPro" id="IPR050309">
    <property type="entry name" value="Type-B_Carboxylest/Lipase"/>
</dbReference>
<evidence type="ECO:0000256" key="1">
    <source>
        <dbReference type="ARBA" id="ARBA00005964"/>
    </source>
</evidence>
<proteinExistence type="inferred from homology"/>
<keyword evidence="7" id="KW-1185">Reference proteome</keyword>
<sequence length="511" mass="55488">MTSTSAESSQPTVTAPCGTVRGLSDGEVESYLGIPYAQPMTGAAAFQAPRPLETLPGGEFEATTFGPPCPQFMPAGDIPLEEHRDGDDWLSLNVWTPAQRTQGQALPVMVWIHGGAYVLGGSAEPQYNGTVFARERCVFVSINYRLGLEGFLQLDDAPANRGLLDQIAALNWVRDNIAAFGGDPQRVTVFGESAGAGAIHCLLTMPDAQGLFQRAILQSPPSMVLEADLAAQITDTAVRAAGQMHPEAQATPEFFGSLSLTERRAVLEELNSTAKRSMGTWGAAAAFEPPLTPVVDGTVLPRGPWKALRSTPPDIPVIIGSNAEEFNLFMALARSQPNEAVAQRILGTIGPRTQPESAQYAHLVTAPEGTARPPVIYERVNTDFMFTVPALDMAQAIPDAWTYLLEADPRGGIQAAHSVDLPLLFENYTDGMGALTFPQGPTERERRTGRRMRDAWLRFARTGRADWPEFSHDGATRIFDTHTDEERVLPHPLLERWKCFVRQPAAPHGLL</sequence>
<evidence type="ECO:0000256" key="4">
    <source>
        <dbReference type="SAM" id="MobiDB-lite"/>
    </source>
</evidence>
<keyword evidence="2 3" id="KW-0378">Hydrolase</keyword>
<feature type="region of interest" description="Disordered" evidence="4">
    <location>
        <begin position="1"/>
        <end position="21"/>
    </location>
</feature>
<dbReference type="SUPFAM" id="SSF53474">
    <property type="entry name" value="alpha/beta-Hydrolases"/>
    <property type="match status" value="1"/>
</dbReference>
<dbReference type="EMBL" id="LQQC01000014">
    <property type="protein sequence ID" value="KXZ57107.1"/>
    <property type="molecule type" value="Genomic_DNA"/>
</dbReference>
<evidence type="ECO:0000256" key="2">
    <source>
        <dbReference type="ARBA" id="ARBA00022801"/>
    </source>
</evidence>
<dbReference type="PATRIC" id="fig|479117.4.peg.2050"/>
<dbReference type="EC" id="3.1.1.-" evidence="3"/>
<dbReference type="Proteomes" id="UP000243589">
    <property type="component" value="Unassembled WGS sequence"/>
</dbReference>
<evidence type="ECO:0000259" key="5">
    <source>
        <dbReference type="Pfam" id="PF00135"/>
    </source>
</evidence>
<feature type="domain" description="Carboxylesterase type B" evidence="5">
    <location>
        <begin position="10"/>
        <end position="464"/>
    </location>
</feature>
<dbReference type="RefSeq" id="WP_062023204.1">
    <property type="nucleotide sequence ID" value="NZ_LQQC01000014.1"/>
</dbReference>
<dbReference type="PROSITE" id="PS00122">
    <property type="entry name" value="CARBOXYLESTERASE_B_1"/>
    <property type="match status" value="1"/>
</dbReference>
<organism evidence="6 7">
    <name type="scientific">Brevibacterium ravenspurgense</name>
    <dbReference type="NCBI Taxonomy" id="479117"/>
    <lineage>
        <taxon>Bacteria</taxon>
        <taxon>Bacillati</taxon>
        <taxon>Actinomycetota</taxon>
        <taxon>Actinomycetes</taxon>
        <taxon>Micrococcales</taxon>
        <taxon>Brevibacteriaceae</taxon>
        <taxon>Brevibacterium</taxon>
    </lineage>
</organism>
<evidence type="ECO:0000256" key="3">
    <source>
        <dbReference type="RuleBase" id="RU361235"/>
    </source>
</evidence>
<reference evidence="6 7" key="1">
    <citation type="submission" date="2016-01" db="EMBL/GenBank/DDBJ databases">
        <title>Use of Whole Genome Sequencing to ascertain that Brevibacterium massiliense (Roux, Raoult 2009) is a later heterotypic synonym of Brevibacterium ravenspurgense (Mages 2008).</title>
        <authorList>
            <person name="Bernier A.-M."/>
            <person name="Burdz T."/>
            <person name="Huynh C."/>
            <person name="Pachecho A.L."/>
            <person name="Wiebe D."/>
            <person name="Bonner C."/>
            <person name="Bernard K."/>
        </authorList>
    </citation>
    <scope>NUCLEOTIDE SEQUENCE [LARGE SCALE GENOMIC DNA]</scope>
    <source>
        <strain evidence="6 7">CCUG56047</strain>
    </source>
</reference>
<dbReference type="Gene3D" id="3.40.50.1820">
    <property type="entry name" value="alpha/beta hydrolase"/>
    <property type="match status" value="1"/>
</dbReference>
<dbReference type="InterPro" id="IPR029058">
    <property type="entry name" value="AB_hydrolase_fold"/>
</dbReference>
<dbReference type="GO" id="GO:0016787">
    <property type="term" value="F:hydrolase activity"/>
    <property type="evidence" value="ECO:0007669"/>
    <property type="project" value="UniProtKB-KW"/>
</dbReference>
<comment type="caution">
    <text evidence="6">The sequence shown here is derived from an EMBL/GenBank/DDBJ whole genome shotgun (WGS) entry which is preliminary data.</text>
</comment>
<dbReference type="InterPro" id="IPR002018">
    <property type="entry name" value="CarbesteraseB"/>
</dbReference>
<evidence type="ECO:0000313" key="7">
    <source>
        <dbReference type="Proteomes" id="UP000243589"/>
    </source>
</evidence>
<gene>
    <name evidence="6" type="ORF">Bravens_02064</name>
</gene>
<dbReference type="Pfam" id="PF00135">
    <property type="entry name" value="COesterase"/>
    <property type="match status" value="1"/>
</dbReference>
<feature type="compositionally biased region" description="Polar residues" evidence="4">
    <location>
        <begin position="1"/>
        <end position="13"/>
    </location>
</feature>
<dbReference type="InterPro" id="IPR019826">
    <property type="entry name" value="Carboxylesterase_B_AS"/>
</dbReference>